<dbReference type="Pfam" id="PF04306">
    <property type="entry name" value="DUF456"/>
    <property type="match status" value="1"/>
</dbReference>
<evidence type="ECO:0000313" key="3">
    <source>
        <dbReference type="Proteomes" id="UP000010880"/>
    </source>
</evidence>
<accession>L0KCG6</accession>
<keyword evidence="3" id="KW-1185">Reference proteome</keyword>
<dbReference type="AlphaFoldDB" id="L0KCG6"/>
<dbReference type="eggNOG" id="COG2839">
    <property type="taxonomic scope" value="Bacteria"/>
</dbReference>
<proteinExistence type="predicted"/>
<reference evidence="3" key="1">
    <citation type="submission" date="2012-02" db="EMBL/GenBank/DDBJ databases">
        <title>The complete genome of Halobacteroides halobius DSM 5150.</title>
        <authorList>
            <person name="Lucas S."/>
            <person name="Copeland A."/>
            <person name="Lapidus A."/>
            <person name="Glavina del Rio T."/>
            <person name="Dalin E."/>
            <person name="Tice H."/>
            <person name="Bruce D."/>
            <person name="Goodwin L."/>
            <person name="Pitluck S."/>
            <person name="Peters L."/>
            <person name="Mikhailova N."/>
            <person name="Gu W."/>
            <person name="Kyrpides N."/>
            <person name="Mavromatis K."/>
            <person name="Ivanova N."/>
            <person name="Brettin T."/>
            <person name="Detter J.C."/>
            <person name="Han C."/>
            <person name="Larimer F."/>
            <person name="Land M."/>
            <person name="Hauser L."/>
            <person name="Markowitz V."/>
            <person name="Cheng J.-F."/>
            <person name="Hugenholtz P."/>
            <person name="Woyke T."/>
            <person name="Wu D."/>
            <person name="Tindall B."/>
            <person name="Pomrenke H."/>
            <person name="Brambilla E."/>
            <person name="Klenk H.-P."/>
            <person name="Eisen J.A."/>
        </authorList>
    </citation>
    <scope>NUCLEOTIDE SEQUENCE [LARGE SCALE GENOMIC DNA]</scope>
    <source>
        <strain evidence="3">ATCC 35273 / DSM 5150 / MD-1</strain>
    </source>
</reference>
<protein>
    <recommendedName>
        <fullName evidence="4">DUF456 domain-containing protein</fullName>
    </recommendedName>
</protein>
<keyword evidence="1" id="KW-1133">Transmembrane helix</keyword>
<sequence length="157" mass="16286">MTLKIVVVIISSLGVLGTLVPGLPGTPLILLGAIIYGWITGWNLIGWQLVVGLIILSGLAELSERFFSVIGAKYFGGSKYGILGAVGGLILAPFILGPLGVVIGPLIGAILVEIATGQELKKAIKIGLGTIIGQLGGSTISFFISLVMISWLLMIIF</sequence>
<dbReference type="Proteomes" id="UP000010880">
    <property type="component" value="Chromosome"/>
</dbReference>
<dbReference type="HOGENOM" id="CLU_109297_0_1_9"/>
<feature type="transmembrane region" description="Helical" evidence="1">
    <location>
        <begin position="45"/>
        <end position="62"/>
    </location>
</feature>
<feature type="transmembrane region" description="Helical" evidence="1">
    <location>
        <begin position="7"/>
        <end position="39"/>
    </location>
</feature>
<keyword evidence="1" id="KW-0472">Membrane</keyword>
<keyword evidence="1" id="KW-0812">Transmembrane</keyword>
<evidence type="ECO:0000256" key="1">
    <source>
        <dbReference type="SAM" id="Phobius"/>
    </source>
</evidence>
<dbReference type="EMBL" id="CP003359">
    <property type="protein sequence ID" value="AGB41763.1"/>
    <property type="molecule type" value="Genomic_DNA"/>
</dbReference>
<evidence type="ECO:0000313" key="2">
    <source>
        <dbReference type="EMBL" id="AGB41763.1"/>
    </source>
</evidence>
<feature type="transmembrane region" description="Helical" evidence="1">
    <location>
        <begin position="131"/>
        <end position="156"/>
    </location>
</feature>
<dbReference type="PANTHER" id="PTHR39165">
    <property type="entry name" value="IG HYPOTHETICAL 17883"/>
    <property type="match status" value="1"/>
</dbReference>
<dbReference type="OrthoDB" id="9808460at2"/>
<dbReference type="STRING" id="748449.Halha_1850"/>
<dbReference type="RefSeq" id="WP_015327479.1">
    <property type="nucleotide sequence ID" value="NC_019978.1"/>
</dbReference>
<gene>
    <name evidence="2" type="ordered locus">Halha_1850</name>
</gene>
<evidence type="ECO:0008006" key="4">
    <source>
        <dbReference type="Google" id="ProtNLM"/>
    </source>
</evidence>
<dbReference type="KEGG" id="hhl:Halha_1850"/>
<feature type="transmembrane region" description="Helical" evidence="1">
    <location>
        <begin position="82"/>
        <end position="111"/>
    </location>
</feature>
<dbReference type="PANTHER" id="PTHR39165:SF1">
    <property type="entry name" value="DUF456 DOMAIN-CONTAINING PROTEIN"/>
    <property type="match status" value="1"/>
</dbReference>
<name>L0KCG6_HALHC</name>
<organism evidence="2 3">
    <name type="scientific">Halobacteroides halobius (strain ATCC 35273 / DSM 5150 / MD-1)</name>
    <dbReference type="NCBI Taxonomy" id="748449"/>
    <lineage>
        <taxon>Bacteria</taxon>
        <taxon>Bacillati</taxon>
        <taxon>Bacillota</taxon>
        <taxon>Clostridia</taxon>
        <taxon>Halanaerobiales</taxon>
        <taxon>Halobacteroidaceae</taxon>
        <taxon>Halobacteroides</taxon>
    </lineage>
</organism>
<dbReference type="InterPro" id="IPR007403">
    <property type="entry name" value="DUF456"/>
</dbReference>